<protein>
    <submittedName>
        <fullName evidence="1">Uncharacterized protein</fullName>
    </submittedName>
</protein>
<dbReference type="Proteomes" id="UP000054485">
    <property type="component" value="Unassembled WGS sequence"/>
</dbReference>
<dbReference type="AlphaFoldDB" id="A0A0D0AHE8"/>
<dbReference type="HOGENOM" id="CLU_2321925_0_0_1"/>
<reference evidence="2" key="2">
    <citation type="submission" date="2015-01" db="EMBL/GenBank/DDBJ databases">
        <title>Evolutionary Origins and Diversification of the Mycorrhizal Mutualists.</title>
        <authorList>
            <consortium name="DOE Joint Genome Institute"/>
            <consortium name="Mycorrhizal Genomics Consortium"/>
            <person name="Kohler A."/>
            <person name="Kuo A."/>
            <person name="Nagy L.G."/>
            <person name="Floudas D."/>
            <person name="Copeland A."/>
            <person name="Barry K.W."/>
            <person name="Cichocki N."/>
            <person name="Veneault-Fourrey C."/>
            <person name="LaButti K."/>
            <person name="Lindquist E.A."/>
            <person name="Lipzen A."/>
            <person name="Lundell T."/>
            <person name="Morin E."/>
            <person name="Murat C."/>
            <person name="Riley R."/>
            <person name="Ohm R."/>
            <person name="Sun H."/>
            <person name="Tunlid A."/>
            <person name="Henrissat B."/>
            <person name="Grigoriev I.V."/>
            <person name="Hibbett D.S."/>
            <person name="Martin F."/>
        </authorList>
    </citation>
    <scope>NUCLEOTIDE SEQUENCE [LARGE SCALE GENOMIC DNA]</scope>
    <source>
        <strain evidence="2">UH-Slu-Lm8-n1</strain>
    </source>
</reference>
<dbReference type="EMBL" id="KN835444">
    <property type="protein sequence ID" value="KIK37539.1"/>
    <property type="molecule type" value="Genomic_DNA"/>
</dbReference>
<name>A0A0D0AHE8_9AGAM</name>
<gene>
    <name evidence="1" type="ORF">CY34DRAFT_452807</name>
</gene>
<sequence length="99" mass="10782">MDNGLLNLYIDFFMTRVGGGCIRRNSIGPGTDYKGNQGQTLDLYSVRLWLYLGPTMYDDSVGLSTTSQDSLALTIQPSAVGPQNKAPAEDHHGVVYITL</sequence>
<organism evidence="1 2">
    <name type="scientific">Suillus luteus UH-Slu-Lm8-n1</name>
    <dbReference type="NCBI Taxonomy" id="930992"/>
    <lineage>
        <taxon>Eukaryota</taxon>
        <taxon>Fungi</taxon>
        <taxon>Dikarya</taxon>
        <taxon>Basidiomycota</taxon>
        <taxon>Agaricomycotina</taxon>
        <taxon>Agaricomycetes</taxon>
        <taxon>Agaricomycetidae</taxon>
        <taxon>Boletales</taxon>
        <taxon>Suillineae</taxon>
        <taxon>Suillaceae</taxon>
        <taxon>Suillus</taxon>
    </lineage>
</organism>
<evidence type="ECO:0000313" key="1">
    <source>
        <dbReference type="EMBL" id="KIK37539.1"/>
    </source>
</evidence>
<proteinExistence type="predicted"/>
<accession>A0A0D0AHE8</accession>
<keyword evidence="2" id="KW-1185">Reference proteome</keyword>
<dbReference type="InParanoid" id="A0A0D0AHE8"/>
<reference evidence="1 2" key="1">
    <citation type="submission" date="2014-04" db="EMBL/GenBank/DDBJ databases">
        <authorList>
            <consortium name="DOE Joint Genome Institute"/>
            <person name="Kuo A."/>
            <person name="Ruytinx J."/>
            <person name="Rineau F."/>
            <person name="Colpaert J."/>
            <person name="Kohler A."/>
            <person name="Nagy L.G."/>
            <person name="Floudas D."/>
            <person name="Copeland A."/>
            <person name="Barry K.W."/>
            <person name="Cichocki N."/>
            <person name="Veneault-Fourrey C."/>
            <person name="LaButti K."/>
            <person name="Lindquist E.A."/>
            <person name="Lipzen A."/>
            <person name="Lundell T."/>
            <person name="Morin E."/>
            <person name="Murat C."/>
            <person name="Sun H."/>
            <person name="Tunlid A."/>
            <person name="Henrissat B."/>
            <person name="Grigoriev I.V."/>
            <person name="Hibbett D.S."/>
            <person name="Martin F."/>
            <person name="Nordberg H.P."/>
            <person name="Cantor M.N."/>
            <person name="Hua S.X."/>
        </authorList>
    </citation>
    <scope>NUCLEOTIDE SEQUENCE [LARGE SCALE GENOMIC DNA]</scope>
    <source>
        <strain evidence="1 2">UH-Slu-Lm8-n1</strain>
    </source>
</reference>
<evidence type="ECO:0000313" key="2">
    <source>
        <dbReference type="Proteomes" id="UP000054485"/>
    </source>
</evidence>